<dbReference type="GeneID" id="20675213"/>
<gene>
    <name evidence="2" type="ORF">HETIRDRAFT_439974</name>
</gene>
<evidence type="ECO:0000256" key="1">
    <source>
        <dbReference type="SAM" id="MobiDB-lite"/>
    </source>
</evidence>
<accession>W4K6X9</accession>
<feature type="region of interest" description="Disordered" evidence="1">
    <location>
        <begin position="80"/>
        <end position="99"/>
    </location>
</feature>
<dbReference type="InParanoid" id="W4K6X9"/>
<feature type="region of interest" description="Disordered" evidence="1">
    <location>
        <begin position="182"/>
        <end position="210"/>
    </location>
</feature>
<sequence>MRTHVERPRIMPTTIIKVEQEEIDSGNFRLLELTHFDAAEDAPKTLSAGNPYIPPAEGCPINGLPTELLTYIFEIGAESDARKRAEDDEEDSDDDEDELELEIESLNSEDESEDGEEEHRPDLEFQVLVSHVCRRWREVALQTPNLWVHLTFNEGPPFDKSKAWIERSQGCPLFIAINCAGDSDVEDFEDDDDDDDEEEEEEADDEQNFAHEGEAAAEGALSMTAATHRSSKLKGPPGPPFSPQDLATIQTLIMPEVGRWFVFELIVEDYLIMHRTLQSLAAAPPAPELRHLHLYHYEDCEDYDTFRHPMLAAPTVPFGGHAPRMTHCAFWGVHLDWGRCDFLAGLEELELAYHTKDVRPSYADFARMLVRSPNLETLTLCLSGPAGDPRDWPSERIELPSVRSLVLSFLEPAYAGALLERLVFPGLVDLALDFDQDDYSPLVAQMAAPLPGHARSMLRSLEGVKLSGLPCTQAAIETLYAAMPNVKMLNINCNHLDTAFFEKLIAGPSEHAQPSPSSPSAAAVAAAATSTAESPAQGGMFLPHLHTISTTGIPGSQMRKFIEARQAQRFKGVYMELEDDVESEDENWLRKNVDHFAFFEGSEDEDEDEDVDVDVDMDEDEDENGDMSLFDLAEEDEIFADWAGMS</sequence>
<dbReference type="InterPro" id="IPR032675">
    <property type="entry name" value="LRR_dom_sf"/>
</dbReference>
<dbReference type="Proteomes" id="UP000030671">
    <property type="component" value="Unassembled WGS sequence"/>
</dbReference>
<dbReference type="AlphaFoldDB" id="W4K6X9"/>
<dbReference type="EMBL" id="KI925458">
    <property type="protein sequence ID" value="ETW81597.1"/>
    <property type="molecule type" value="Genomic_DNA"/>
</dbReference>
<dbReference type="OrthoDB" id="3341212at2759"/>
<dbReference type="Gene3D" id="1.20.1280.50">
    <property type="match status" value="1"/>
</dbReference>
<dbReference type="SUPFAM" id="SSF81383">
    <property type="entry name" value="F-box domain"/>
    <property type="match status" value="1"/>
</dbReference>
<reference evidence="2 3" key="1">
    <citation type="journal article" date="2012" name="New Phytol.">
        <title>Insight into trade-off between wood decay and parasitism from the genome of a fungal forest pathogen.</title>
        <authorList>
            <person name="Olson A."/>
            <person name="Aerts A."/>
            <person name="Asiegbu F."/>
            <person name="Belbahri L."/>
            <person name="Bouzid O."/>
            <person name="Broberg A."/>
            <person name="Canback B."/>
            <person name="Coutinho P.M."/>
            <person name="Cullen D."/>
            <person name="Dalman K."/>
            <person name="Deflorio G."/>
            <person name="van Diepen L.T."/>
            <person name="Dunand C."/>
            <person name="Duplessis S."/>
            <person name="Durling M."/>
            <person name="Gonthier P."/>
            <person name="Grimwood J."/>
            <person name="Fossdal C.G."/>
            <person name="Hansson D."/>
            <person name="Henrissat B."/>
            <person name="Hietala A."/>
            <person name="Himmelstrand K."/>
            <person name="Hoffmeister D."/>
            <person name="Hogberg N."/>
            <person name="James T.Y."/>
            <person name="Karlsson M."/>
            <person name="Kohler A."/>
            <person name="Kues U."/>
            <person name="Lee Y.H."/>
            <person name="Lin Y.C."/>
            <person name="Lind M."/>
            <person name="Lindquist E."/>
            <person name="Lombard V."/>
            <person name="Lucas S."/>
            <person name="Lunden K."/>
            <person name="Morin E."/>
            <person name="Murat C."/>
            <person name="Park J."/>
            <person name="Raffaello T."/>
            <person name="Rouze P."/>
            <person name="Salamov A."/>
            <person name="Schmutz J."/>
            <person name="Solheim H."/>
            <person name="Stahlberg J."/>
            <person name="Velez H."/>
            <person name="de Vries R.P."/>
            <person name="Wiebenga A."/>
            <person name="Woodward S."/>
            <person name="Yakovlev I."/>
            <person name="Garbelotto M."/>
            <person name="Martin F."/>
            <person name="Grigoriev I.V."/>
            <person name="Stenlid J."/>
        </authorList>
    </citation>
    <scope>NUCLEOTIDE SEQUENCE [LARGE SCALE GENOMIC DNA]</scope>
    <source>
        <strain evidence="2 3">TC 32-1</strain>
    </source>
</reference>
<evidence type="ECO:0000313" key="3">
    <source>
        <dbReference type="Proteomes" id="UP000030671"/>
    </source>
</evidence>
<dbReference type="InterPro" id="IPR036047">
    <property type="entry name" value="F-box-like_dom_sf"/>
</dbReference>
<organism evidence="2 3">
    <name type="scientific">Heterobasidion irregulare (strain TC 32-1)</name>
    <dbReference type="NCBI Taxonomy" id="747525"/>
    <lineage>
        <taxon>Eukaryota</taxon>
        <taxon>Fungi</taxon>
        <taxon>Dikarya</taxon>
        <taxon>Basidiomycota</taxon>
        <taxon>Agaricomycotina</taxon>
        <taxon>Agaricomycetes</taxon>
        <taxon>Russulales</taxon>
        <taxon>Bondarzewiaceae</taxon>
        <taxon>Heterobasidion</taxon>
        <taxon>Heterobasidion annosum species complex</taxon>
    </lineage>
</organism>
<feature type="compositionally biased region" description="Acidic residues" evidence="1">
    <location>
        <begin position="183"/>
        <end position="207"/>
    </location>
</feature>
<keyword evidence="3" id="KW-1185">Reference proteome</keyword>
<dbReference type="HOGENOM" id="CLU_020999_1_2_1"/>
<protein>
    <submittedName>
        <fullName evidence="2">Uncharacterized protein</fullName>
    </submittedName>
</protein>
<name>W4K6X9_HETIT</name>
<dbReference type="eggNOG" id="ENOG502SMF9">
    <property type="taxonomic scope" value="Eukaryota"/>
</dbReference>
<dbReference type="SUPFAM" id="SSF52047">
    <property type="entry name" value="RNI-like"/>
    <property type="match status" value="1"/>
</dbReference>
<dbReference type="RefSeq" id="XP_009546228.1">
    <property type="nucleotide sequence ID" value="XM_009547933.1"/>
</dbReference>
<dbReference type="Gene3D" id="3.80.10.10">
    <property type="entry name" value="Ribonuclease Inhibitor"/>
    <property type="match status" value="1"/>
</dbReference>
<feature type="compositionally biased region" description="Acidic residues" evidence="1">
    <location>
        <begin position="87"/>
        <end position="99"/>
    </location>
</feature>
<dbReference type="KEGG" id="hir:HETIRDRAFT_439974"/>
<proteinExistence type="predicted"/>
<feature type="region of interest" description="Disordered" evidence="1">
    <location>
        <begin position="508"/>
        <end position="530"/>
    </location>
</feature>
<evidence type="ECO:0000313" key="2">
    <source>
        <dbReference type="EMBL" id="ETW81597.1"/>
    </source>
</evidence>